<dbReference type="OrthoDB" id="68076at2759"/>
<feature type="region of interest" description="Disordered" evidence="1">
    <location>
        <begin position="191"/>
        <end position="219"/>
    </location>
</feature>
<evidence type="ECO:0000313" key="3">
    <source>
        <dbReference type="EMBL" id="OQV20095.1"/>
    </source>
</evidence>
<reference evidence="4" key="1">
    <citation type="submission" date="2017-01" db="EMBL/GenBank/DDBJ databases">
        <title>Comparative genomics of anhydrobiosis in the tardigrade Hypsibius dujardini.</title>
        <authorList>
            <person name="Yoshida Y."/>
            <person name="Koutsovoulos G."/>
            <person name="Laetsch D."/>
            <person name="Stevens L."/>
            <person name="Kumar S."/>
            <person name="Horikawa D."/>
            <person name="Ishino K."/>
            <person name="Komine S."/>
            <person name="Tomita M."/>
            <person name="Blaxter M."/>
            <person name="Arakawa K."/>
        </authorList>
    </citation>
    <scope>NUCLEOTIDE SEQUENCE [LARGE SCALE GENOMIC DNA]</scope>
    <source>
        <strain evidence="4">Z151</strain>
    </source>
</reference>
<protein>
    <recommendedName>
        <fullName evidence="2">Ubinuclein middle domain-containing protein</fullName>
    </recommendedName>
</protein>
<sequence length="570" mass="61133">MALCLPAVPLPSRTPSDKANCLAKPTAEVISFTAVVFNVVPATDAAGSVYNFKKLLANKVSPGRSVASTETEEVEADVEDSVATRGTDEWRGAYGATDTFLDDDQIEAVIPRGWTTQHGGFYIGTGPLYIRPLMPGEGDSHVYPGQAMSAEDCLAAWNARNVRRTNQPSELEALSESDSCESGSLVLVEPKKSVKPKKKATESRGSPEFPPPETAPPTADLRLSLIDKESANAAEPGRSKTKKVKRKKQSIVLGEADLSAMSDVDTDRELHSVLKQKKSFGTAVADAMSDMEDGGSDFGVPDQISDSLRDLMEEFRTMAAEGTVVGPAISDLVLRLEYECRPLKRGDKSAVFGVVAGFLSCSRDALGKRARRLRLNDSDASFALVIGKLTKAIAEDDSEGVNPDKKTLKGPIKLILAEGIQLKMTVYDLHKRRLATPQDYVKEIVETDFLPLWAKGTIRKGTLYKAALRGLPSTAKPAIRKVKSVVIGSADENLFGMPPEVPVAKPGKGDRRSPPHKKARQASLSGRASLGILANSQSNSGGSPEIPKPKVKRRKTEDGLVVAGTVGTVQ</sequence>
<dbReference type="AlphaFoldDB" id="A0A1W0WY14"/>
<name>A0A1W0WY14_HYPEX</name>
<comment type="caution">
    <text evidence="3">The sequence shown here is derived from an EMBL/GenBank/DDBJ whole genome shotgun (WGS) entry which is preliminary data.</text>
</comment>
<feature type="compositionally biased region" description="Basic residues" evidence="1">
    <location>
        <begin position="239"/>
        <end position="248"/>
    </location>
</feature>
<organism evidence="3 4">
    <name type="scientific">Hypsibius exemplaris</name>
    <name type="common">Freshwater tardigrade</name>
    <dbReference type="NCBI Taxonomy" id="2072580"/>
    <lineage>
        <taxon>Eukaryota</taxon>
        <taxon>Metazoa</taxon>
        <taxon>Ecdysozoa</taxon>
        <taxon>Tardigrada</taxon>
        <taxon>Eutardigrada</taxon>
        <taxon>Parachela</taxon>
        <taxon>Hypsibioidea</taxon>
        <taxon>Hypsibiidae</taxon>
        <taxon>Hypsibius</taxon>
    </lineage>
</organism>
<feature type="region of interest" description="Disordered" evidence="1">
    <location>
        <begin position="229"/>
        <end position="248"/>
    </location>
</feature>
<dbReference type="Proteomes" id="UP000192578">
    <property type="component" value="Unassembled WGS sequence"/>
</dbReference>
<accession>A0A1W0WY14</accession>
<dbReference type="InterPro" id="IPR026947">
    <property type="entry name" value="UBN_middle_dom"/>
</dbReference>
<evidence type="ECO:0000259" key="2">
    <source>
        <dbReference type="Pfam" id="PF14075"/>
    </source>
</evidence>
<feature type="domain" description="Ubinuclein middle" evidence="2">
    <location>
        <begin position="301"/>
        <end position="395"/>
    </location>
</feature>
<evidence type="ECO:0000256" key="1">
    <source>
        <dbReference type="SAM" id="MobiDB-lite"/>
    </source>
</evidence>
<keyword evidence="4" id="KW-1185">Reference proteome</keyword>
<feature type="region of interest" description="Disordered" evidence="1">
    <location>
        <begin position="497"/>
        <end position="570"/>
    </location>
</feature>
<dbReference type="Pfam" id="PF14075">
    <property type="entry name" value="UBN_AB"/>
    <property type="match status" value="1"/>
</dbReference>
<gene>
    <name evidence="3" type="ORF">BV898_05888</name>
</gene>
<dbReference type="EMBL" id="MTYJ01000033">
    <property type="protein sequence ID" value="OQV20095.1"/>
    <property type="molecule type" value="Genomic_DNA"/>
</dbReference>
<proteinExistence type="predicted"/>
<evidence type="ECO:0000313" key="4">
    <source>
        <dbReference type="Proteomes" id="UP000192578"/>
    </source>
</evidence>